<proteinExistence type="predicted"/>
<evidence type="ECO:0000313" key="2">
    <source>
        <dbReference type="Proteomes" id="UP001220022"/>
    </source>
</evidence>
<comment type="caution">
    <text evidence="1">The sequence shown here is derived from an EMBL/GenBank/DDBJ whole genome shotgun (WGS) entry which is preliminary data.</text>
</comment>
<dbReference type="Proteomes" id="UP001220022">
    <property type="component" value="Unassembled WGS sequence"/>
</dbReference>
<reference evidence="1 2" key="1">
    <citation type="submission" date="2023-03" db="EMBL/GenBank/DDBJ databases">
        <title>Draft genome sequence of type strain Streptomyces ferralitis JCM 14344.</title>
        <authorList>
            <person name="Klaysubun C."/>
            <person name="Duangmal K."/>
        </authorList>
    </citation>
    <scope>NUCLEOTIDE SEQUENCE [LARGE SCALE GENOMIC DNA]</scope>
    <source>
        <strain evidence="1 2">JCM 14344</strain>
    </source>
</reference>
<evidence type="ECO:0000313" key="1">
    <source>
        <dbReference type="EMBL" id="MDF2257686.1"/>
    </source>
</evidence>
<name>A0ABT5Z287_9ACTN</name>
<protein>
    <submittedName>
        <fullName evidence="1">Uncharacterized protein</fullName>
    </submittedName>
</protein>
<organism evidence="1 2">
    <name type="scientific">Streptantibioticus ferralitis</name>
    <dbReference type="NCBI Taxonomy" id="236510"/>
    <lineage>
        <taxon>Bacteria</taxon>
        <taxon>Bacillati</taxon>
        <taxon>Actinomycetota</taxon>
        <taxon>Actinomycetes</taxon>
        <taxon>Kitasatosporales</taxon>
        <taxon>Streptomycetaceae</taxon>
        <taxon>Streptantibioticus</taxon>
    </lineage>
</organism>
<dbReference type="EMBL" id="JARHTQ010000011">
    <property type="protein sequence ID" value="MDF2257686.1"/>
    <property type="molecule type" value="Genomic_DNA"/>
</dbReference>
<keyword evidence="2" id="KW-1185">Reference proteome</keyword>
<accession>A0ABT5Z287</accession>
<dbReference type="RefSeq" id="WP_275815946.1">
    <property type="nucleotide sequence ID" value="NZ_BAAANM010000022.1"/>
</dbReference>
<gene>
    <name evidence="1" type="ORF">P2L57_18770</name>
</gene>
<sequence>MNGKDIIESLESGDIGPNEPVVAFGKLQCRSCLSQSDWFRTDDNTPHSPWDAKHTEHTGHSRYYLWTVTRQTAQVFNLGKPSRR</sequence>